<keyword evidence="1" id="KW-0812">Transmembrane</keyword>
<dbReference type="RefSeq" id="WP_154244659.1">
    <property type="nucleotide sequence ID" value="NZ_WKPZ01000015.1"/>
</dbReference>
<sequence>MGFLISLKRKFRQFKKFFQDHQQAFNFIIVFLFFAIVGPLGINQIFYRPPVFPIFKVSWEIGDALSYYGVLVAAVATIVGVYVSIGAAQRSYHEDEINRVKPYIALTGYRTACKVQLFSNNPDIAASNADNQSSYEEYILDKVHVVIENQQILFKRELSDEQKKIVETYGLYLRDTGDHKYVLDSGHYIYLPLKIENVGSGTATNMFIGFYQENTKHRGVNLYTFKVGQVAYCAIFSNDSEETLFGKYVLNLTYGDILGNHYSQKYPIVIGKEGTHY</sequence>
<evidence type="ECO:0000256" key="1">
    <source>
        <dbReference type="SAM" id="Phobius"/>
    </source>
</evidence>
<accession>A0A6A8KQT2</accession>
<name>A0A6A8KQT2_9FIRM</name>
<organism evidence="2 3">
    <name type="scientific">Faecalibacterium prausnitzii</name>
    <dbReference type="NCBI Taxonomy" id="853"/>
    <lineage>
        <taxon>Bacteria</taxon>
        <taxon>Bacillati</taxon>
        <taxon>Bacillota</taxon>
        <taxon>Clostridia</taxon>
        <taxon>Eubacteriales</taxon>
        <taxon>Oscillospiraceae</taxon>
        <taxon>Faecalibacterium</taxon>
    </lineage>
</organism>
<dbReference type="EMBL" id="WKQE01000015">
    <property type="protein sequence ID" value="MSC81200.1"/>
    <property type="molecule type" value="Genomic_DNA"/>
</dbReference>
<comment type="caution">
    <text evidence="2">The sequence shown here is derived from an EMBL/GenBank/DDBJ whole genome shotgun (WGS) entry which is preliminary data.</text>
</comment>
<proteinExistence type="predicted"/>
<reference evidence="2 3" key="1">
    <citation type="journal article" date="2019" name="Nat. Med.">
        <title>A library of human gut bacterial isolates paired with longitudinal multiomics data enables mechanistic microbiome research.</title>
        <authorList>
            <person name="Poyet M."/>
            <person name="Groussin M."/>
            <person name="Gibbons S.M."/>
            <person name="Avila-Pacheco J."/>
            <person name="Jiang X."/>
            <person name="Kearney S.M."/>
            <person name="Perrotta A.R."/>
            <person name="Berdy B."/>
            <person name="Zhao S."/>
            <person name="Lieberman T.D."/>
            <person name="Swanson P.K."/>
            <person name="Smith M."/>
            <person name="Roesemann S."/>
            <person name="Alexander J.E."/>
            <person name="Rich S.A."/>
            <person name="Livny J."/>
            <person name="Vlamakis H."/>
            <person name="Clish C."/>
            <person name="Bullock K."/>
            <person name="Deik A."/>
            <person name="Scott J."/>
            <person name="Pierce K.A."/>
            <person name="Xavier R.J."/>
            <person name="Alm E.J."/>
        </authorList>
    </citation>
    <scope>NUCLEOTIDE SEQUENCE [LARGE SCALE GENOMIC DNA]</scope>
    <source>
        <strain evidence="2 3">BIOML-B9</strain>
    </source>
</reference>
<protein>
    <submittedName>
        <fullName evidence="2">Uncharacterized protein</fullName>
    </submittedName>
</protein>
<feature type="transmembrane region" description="Helical" evidence="1">
    <location>
        <begin position="24"/>
        <end position="47"/>
    </location>
</feature>
<keyword evidence="1" id="KW-1133">Transmembrane helix</keyword>
<evidence type="ECO:0000313" key="2">
    <source>
        <dbReference type="EMBL" id="MSC81200.1"/>
    </source>
</evidence>
<dbReference type="AlphaFoldDB" id="A0A6A8KQT2"/>
<dbReference type="Proteomes" id="UP000477010">
    <property type="component" value="Unassembled WGS sequence"/>
</dbReference>
<evidence type="ECO:0000313" key="3">
    <source>
        <dbReference type="Proteomes" id="UP000477010"/>
    </source>
</evidence>
<gene>
    <name evidence="2" type="ORF">GKD85_10300</name>
</gene>
<feature type="transmembrane region" description="Helical" evidence="1">
    <location>
        <begin position="67"/>
        <end position="85"/>
    </location>
</feature>
<keyword evidence="1" id="KW-0472">Membrane</keyword>